<proteinExistence type="predicted"/>
<protein>
    <submittedName>
        <fullName evidence="1">Uncharacterized protein</fullName>
    </submittedName>
</protein>
<sequence length="66" mass="7870">MEITRGYYIELMMENFPLKKLLTYKLPKKPRDFIDGYRGRKIRIVHNHHQGSAVPNIAIQEFRSPI</sequence>
<organism evidence="1 2">
    <name type="scientific">Dehalogenimonas etheniformans</name>
    <dbReference type="NCBI Taxonomy" id="1536648"/>
    <lineage>
        <taxon>Bacteria</taxon>
        <taxon>Bacillati</taxon>
        <taxon>Chloroflexota</taxon>
        <taxon>Dehalococcoidia</taxon>
        <taxon>Dehalococcoidales</taxon>
        <taxon>Dehalococcoidaceae</taxon>
        <taxon>Dehalogenimonas</taxon>
    </lineage>
</organism>
<reference evidence="1 2" key="1">
    <citation type="journal article" date="2017" name="ISME J.">
        <title>Grape pomace compost harbors organohalide-respiring Dehalogenimonas species with novel reductive dehalogenase genes.</title>
        <authorList>
            <person name="Yang Y."/>
            <person name="Higgins S.A."/>
            <person name="Yan J."/>
            <person name="Simsir B."/>
            <person name="Chourey K."/>
            <person name="Iyer R."/>
            <person name="Hettich R.L."/>
            <person name="Baldwin B."/>
            <person name="Ogles D.M."/>
            <person name="Loffler F.E."/>
        </authorList>
    </citation>
    <scope>NUCLEOTIDE SEQUENCE [LARGE SCALE GENOMIC DNA]</scope>
    <source>
        <strain evidence="1 2">GP</strain>
    </source>
</reference>
<gene>
    <name evidence="1" type="ORF">JP09_000645</name>
</gene>
<dbReference type="EMBL" id="JQAN02000001">
    <property type="protein sequence ID" value="PPD59218.1"/>
    <property type="molecule type" value="Genomic_DNA"/>
</dbReference>
<dbReference type="Proteomes" id="UP000235653">
    <property type="component" value="Unassembled WGS sequence"/>
</dbReference>
<evidence type="ECO:0000313" key="1">
    <source>
        <dbReference type="EMBL" id="PPD59218.1"/>
    </source>
</evidence>
<dbReference type="AlphaFoldDB" id="A0A2P5PA85"/>
<keyword evidence="2" id="KW-1185">Reference proteome</keyword>
<name>A0A2P5PA85_9CHLR</name>
<accession>A0A2P5PA85</accession>
<comment type="caution">
    <text evidence="1">The sequence shown here is derived from an EMBL/GenBank/DDBJ whole genome shotgun (WGS) entry which is preliminary data.</text>
</comment>
<evidence type="ECO:0000313" key="2">
    <source>
        <dbReference type="Proteomes" id="UP000235653"/>
    </source>
</evidence>
<dbReference type="RefSeq" id="WP_102331452.1">
    <property type="nucleotide sequence ID" value="NZ_CP058566.2"/>
</dbReference>